<sequence>MKEVVLFALLYLCFYGMSLLDSDLSSFTHNVSVINIESAYCEKKYRRRICESIFTLDDMPTRFRVDANLSSGFEEGEIYYNRKVEVLFDPKNVLSDREPIEVSNIIKNGYSIYGSTKWLSGRSFGGITLVYLCICIAQFVFAIDRYEKKHNKKLEADS</sequence>
<organism evidence="2 3">
    <name type="scientific">Vibrio lentus</name>
    <dbReference type="NCBI Taxonomy" id="136468"/>
    <lineage>
        <taxon>Bacteria</taxon>
        <taxon>Pseudomonadati</taxon>
        <taxon>Pseudomonadota</taxon>
        <taxon>Gammaproteobacteria</taxon>
        <taxon>Vibrionales</taxon>
        <taxon>Vibrionaceae</taxon>
        <taxon>Vibrio</taxon>
    </lineage>
</organism>
<name>A0A4U2FJ00_9VIBR</name>
<reference evidence="2 3" key="1">
    <citation type="submission" date="2019-04" db="EMBL/GenBank/DDBJ databases">
        <title>A reverse ecology approach based on a biological definition of microbial populations.</title>
        <authorList>
            <person name="Arevalo P."/>
            <person name="Vaninsberghe D."/>
            <person name="Elsherbini J."/>
            <person name="Gore J."/>
            <person name="Polz M."/>
        </authorList>
    </citation>
    <scope>NUCLEOTIDE SEQUENCE [LARGE SCALE GENOMIC DNA]</scope>
    <source>
        <strain evidence="2 3">10N.222.48.A1</strain>
    </source>
</reference>
<evidence type="ECO:0000256" key="1">
    <source>
        <dbReference type="SAM" id="Phobius"/>
    </source>
</evidence>
<evidence type="ECO:0000313" key="2">
    <source>
        <dbReference type="EMBL" id="TKG00522.1"/>
    </source>
</evidence>
<dbReference type="Proteomes" id="UP000305840">
    <property type="component" value="Unassembled WGS sequence"/>
</dbReference>
<comment type="caution">
    <text evidence="2">The sequence shown here is derived from an EMBL/GenBank/DDBJ whole genome shotgun (WGS) entry which is preliminary data.</text>
</comment>
<accession>A0A4U2FJ00</accession>
<dbReference type="AlphaFoldDB" id="A0A4U2FJ00"/>
<keyword evidence="1" id="KW-0472">Membrane</keyword>
<keyword evidence="1" id="KW-1133">Transmembrane helix</keyword>
<proteinExistence type="predicted"/>
<dbReference type="RefSeq" id="WP_076671888.1">
    <property type="nucleotide sequence ID" value="NZ_JAJGZU010000022.1"/>
</dbReference>
<dbReference type="EMBL" id="SYVO01000144">
    <property type="protein sequence ID" value="TKG00522.1"/>
    <property type="molecule type" value="Genomic_DNA"/>
</dbReference>
<feature type="transmembrane region" description="Helical" evidence="1">
    <location>
        <begin position="123"/>
        <end position="143"/>
    </location>
</feature>
<protein>
    <submittedName>
        <fullName evidence="2">Uncharacterized protein</fullName>
    </submittedName>
</protein>
<keyword evidence="1" id="KW-0812">Transmembrane</keyword>
<gene>
    <name evidence="2" type="ORF">FCV91_24720</name>
</gene>
<evidence type="ECO:0000313" key="3">
    <source>
        <dbReference type="Proteomes" id="UP000305840"/>
    </source>
</evidence>